<dbReference type="AlphaFoldDB" id="A0AA38FUI9"/>
<sequence length="57" mass="6282">MVVMDSQGASGGLHTLWDKRHCTGMVLNASTNHLAIKFHAIENNGEWIVSNIYTPNT</sequence>
<comment type="caution">
    <text evidence="1">The sequence shown here is derived from an EMBL/GenBank/DDBJ whole genome shotgun (WGS) entry which is preliminary data.</text>
</comment>
<organism evidence="1 2">
    <name type="scientific">Taxus chinensis</name>
    <name type="common">Chinese yew</name>
    <name type="synonym">Taxus wallichiana var. chinensis</name>
    <dbReference type="NCBI Taxonomy" id="29808"/>
    <lineage>
        <taxon>Eukaryota</taxon>
        <taxon>Viridiplantae</taxon>
        <taxon>Streptophyta</taxon>
        <taxon>Embryophyta</taxon>
        <taxon>Tracheophyta</taxon>
        <taxon>Spermatophyta</taxon>
        <taxon>Pinopsida</taxon>
        <taxon>Pinidae</taxon>
        <taxon>Conifers II</taxon>
        <taxon>Cupressales</taxon>
        <taxon>Taxaceae</taxon>
        <taxon>Taxus</taxon>
    </lineage>
</organism>
<feature type="non-terminal residue" evidence="1">
    <location>
        <position position="57"/>
    </location>
</feature>
<gene>
    <name evidence="1" type="ORF">KI387_044703</name>
</gene>
<protein>
    <submittedName>
        <fullName evidence="1">Uncharacterized protein</fullName>
    </submittedName>
</protein>
<evidence type="ECO:0000313" key="2">
    <source>
        <dbReference type="Proteomes" id="UP000824469"/>
    </source>
</evidence>
<proteinExistence type="predicted"/>
<keyword evidence="2" id="KW-1185">Reference proteome</keyword>
<dbReference type="Proteomes" id="UP000824469">
    <property type="component" value="Unassembled WGS sequence"/>
</dbReference>
<accession>A0AA38FUI9</accession>
<evidence type="ECO:0000313" key="1">
    <source>
        <dbReference type="EMBL" id="KAH9310298.1"/>
    </source>
</evidence>
<dbReference type="EMBL" id="JAHRHJ020000007">
    <property type="protein sequence ID" value="KAH9310298.1"/>
    <property type="molecule type" value="Genomic_DNA"/>
</dbReference>
<name>A0AA38FUI9_TAXCH</name>
<reference evidence="1 2" key="1">
    <citation type="journal article" date="2021" name="Nat. Plants">
        <title>The Taxus genome provides insights into paclitaxel biosynthesis.</title>
        <authorList>
            <person name="Xiong X."/>
            <person name="Gou J."/>
            <person name="Liao Q."/>
            <person name="Li Y."/>
            <person name="Zhou Q."/>
            <person name="Bi G."/>
            <person name="Li C."/>
            <person name="Du R."/>
            <person name="Wang X."/>
            <person name="Sun T."/>
            <person name="Guo L."/>
            <person name="Liang H."/>
            <person name="Lu P."/>
            <person name="Wu Y."/>
            <person name="Zhang Z."/>
            <person name="Ro D.K."/>
            <person name="Shang Y."/>
            <person name="Huang S."/>
            <person name="Yan J."/>
        </authorList>
    </citation>
    <scope>NUCLEOTIDE SEQUENCE [LARGE SCALE GENOMIC DNA]</scope>
    <source>
        <strain evidence="1">Ta-2019</strain>
    </source>
</reference>